<dbReference type="RefSeq" id="WP_404544334.1">
    <property type="nucleotide sequence ID" value="NZ_JADIKJ010000001.1"/>
</dbReference>
<dbReference type="Proteomes" id="UP001620461">
    <property type="component" value="Unassembled WGS sequence"/>
</dbReference>
<dbReference type="Pfam" id="PF14341">
    <property type="entry name" value="PilX_N"/>
    <property type="match status" value="1"/>
</dbReference>
<sequence>MHSYRNMPRAHRNATRHNQQGFALLVALIFLLLMTMLAVAASEHSLLQERMAGSLRNAQQARMSAETALRGAEYKLWSIASRAGATLHCQQDRLSQDDGCVIYRPLGTPYGDHGEVTQFRSAPGWISGMGVPYTGPAHAGYTGQVSQPTAALAENPRYIIEDLGSERPPLAGSLHESGNTGPNNRGQGEADIHVYRITARATGGNPNVVSVMQSTFDAPASR</sequence>
<dbReference type="Pfam" id="PF13681">
    <property type="entry name" value="PilX"/>
    <property type="match status" value="1"/>
</dbReference>
<name>A0ABW8JD60_9GAMM</name>
<dbReference type="EMBL" id="JADIKJ010000001">
    <property type="protein sequence ID" value="MFK2899023.1"/>
    <property type="molecule type" value="Genomic_DNA"/>
</dbReference>
<keyword evidence="5" id="KW-1185">Reference proteome</keyword>
<dbReference type="InterPro" id="IPR025746">
    <property type="entry name" value="PilX_N_dom"/>
</dbReference>
<evidence type="ECO:0000313" key="5">
    <source>
        <dbReference type="Proteomes" id="UP001620461"/>
    </source>
</evidence>
<evidence type="ECO:0000259" key="2">
    <source>
        <dbReference type="Pfam" id="PF13681"/>
    </source>
</evidence>
<feature type="domain" description="Type 4 fimbrial biogenesis protein PilX N-terminal" evidence="3">
    <location>
        <begin position="20"/>
        <end position="70"/>
    </location>
</feature>
<proteinExistence type="predicted"/>
<feature type="domain" description="PilX/PilW C-terminal" evidence="2">
    <location>
        <begin position="127"/>
        <end position="216"/>
    </location>
</feature>
<dbReference type="InterPro" id="IPR025205">
    <property type="entry name" value="PilX/PilW_C"/>
</dbReference>
<evidence type="ECO:0000313" key="4">
    <source>
        <dbReference type="EMBL" id="MFK2899023.1"/>
    </source>
</evidence>
<accession>A0ABW8JD60</accession>
<protein>
    <submittedName>
        <fullName evidence="4">Pilus assembly protein</fullName>
    </submittedName>
</protein>
<feature type="compositionally biased region" description="Polar residues" evidence="1">
    <location>
        <begin position="176"/>
        <end position="186"/>
    </location>
</feature>
<comment type="caution">
    <text evidence="4">The sequence shown here is derived from an EMBL/GenBank/DDBJ whole genome shotgun (WGS) entry which is preliminary data.</text>
</comment>
<feature type="region of interest" description="Disordered" evidence="1">
    <location>
        <begin position="164"/>
        <end position="188"/>
    </location>
</feature>
<evidence type="ECO:0000259" key="3">
    <source>
        <dbReference type="Pfam" id="PF14341"/>
    </source>
</evidence>
<gene>
    <name evidence="4" type="ORF">ISP15_01565</name>
</gene>
<evidence type="ECO:0000256" key="1">
    <source>
        <dbReference type="SAM" id="MobiDB-lite"/>
    </source>
</evidence>
<reference evidence="4 5" key="1">
    <citation type="submission" date="2020-10" db="EMBL/GenBank/DDBJ databases">
        <title>Phylogeny of dyella-like bacteria.</title>
        <authorList>
            <person name="Fu J."/>
        </authorList>
    </citation>
    <scope>NUCLEOTIDE SEQUENCE [LARGE SCALE GENOMIC DNA]</scope>
    <source>
        <strain evidence="4 5">JP1</strain>
    </source>
</reference>
<organism evidence="4 5">
    <name type="scientific">Dyella jejuensis</name>
    <dbReference type="NCBI Taxonomy" id="1432009"/>
    <lineage>
        <taxon>Bacteria</taxon>
        <taxon>Pseudomonadati</taxon>
        <taxon>Pseudomonadota</taxon>
        <taxon>Gammaproteobacteria</taxon>
        <taxon>Lysobacterales</taxon>
        <taxon>Rhodanobacteraceae</taxon>
        <taxon>Dyella</taxon>
    </lineage>
</organism>